<dbReference type="EMBL" id="JAINUG010000141">
    <property type="protein sequence ID" value="KAJ8393004.1"/>
    <property type="molecule type" value="Genomic_DNA"/>
</dbReference>
<accession>A0AAD7RZ70</accession>
<gene>
    <name evidence="1" type="ORF">AAFF_G00069080</name>
</gene>
<organism evidence="1 2">
    <name type="scientific">Aldrovandia affinis</name>
    <dbReference type="NCBI Taxonomy" id="143900"/>
    <lineage>
        <taxon>Eukaryota</taxon>
        <taxon>Metazoa</taxon>
        <taxon>Chordata</taxon>
        <taxon>Craniata</taxon>
        <taxon>Vertebrata</taxon>
        <taxon>Euteleostomi</taxon>
        <taxon>Actinopterygii</taxon>
        <taxon>Neopterygii</taxon>
        <taxon>Teleostei</taxon>
        <taxon>Notacanthiformes</taxon>
        <taxon>Halosauridae</taxon>
        <taxon>Aldrovandia</taxon>
    </lineage>
</organism>
<proteinExistence type="predicted"/>
<protein>
    <submittedName>
        <fullName evidence="1">Uncharacterized protein</fullName>
    </submittedName>
</protein>
<reference evidence="1" key="1">
    <citation type="journal article" date="2023" name="Science">
        <title>Genome structures resolve the early diversification of teleost fishes.</title>
        <authorList>
            <person name="Parey E."/>
            <person name="Louis A."/>
            <person name="Montfort J."/>
            <person name="Bouchez O."/>
            <person name="Roques C."/>
            <person name="Iampietro C."/>
            <person name="Lluch J."/>
            <person name="Castinel A."/>
            <person name="Donnadieu C."/>
            <person name="Desvignes T."/>
            <person name="Floi Bucao C."/>
            <person name="Jouanno E."/>
            <person name="Wen M."/>
            <person name="Mejri S."/>
            <person name="Dirks R."/>
            <person name="Jansen H."/>
            <person name="Henkel C."/>
            <person name="Chen W.J."/>
            <person name="Zahm M."/>
            <person name="Cabau C."/>
            <person name="Klopp C."/>
            <person name="Thompson A.W."/>
            <person name="Robinson-Rechavi M."/>
            <person name="Braasch I."/>
            <person name="Lecointre G."/>
            <person name="Bobe J."/>
            <person name="Postlethwait J.H."/>
            <person name="Berthelot C."/>
            <person name="Roest Crollius H."/>
            <person name="Guiguen Y."/>
        </authorList>
    </citation>
    <scope>NUCLEOTIDE SEQUENCE</scope>
    <source>
        <strain evidence="1">NC1722</strain>
    </source>
</reference>
<evidence type="ECO:0000313" key="2">
    <source>
        <dbReference type="Proteomes" id="UP001221898"/>
    </source>
</evidence>
<comment type="caution">
    <text evidence="1">The sequence shown here is derived from an EMBL/GenBank/DDBJ whole genome shotgun (WGS) entry which is preliminary data.</text>
</comment>
<dbReference type="Proteomes" id="UP001221898">
    <property type="component" value="Unassembled WGS sequence"/>
</dbReference>
<evidence type="ECO:0000313" key="1">
    <source>
        <dbReference type="EMBL" id="KAJ8393004.1"/>
    </source>
</evidence>
<dbReference type="AlphaFoldDB" id="A0AAD7RZ70"/>
<keyword evidence="2" id="KW-1185">Reference proteome</keyword>
<sequence length="104" mass="11441">MWQTPLFRFSAFKEYEQHKVNDMNKTSSPPVVTESRGEKRQVKLFSTVDRGLFCFTSSSIGLKAQIVVLQESSVLCAHAPCLLPGVGSGNVTLEFLCGLCPSQT</sequence>
<name>A0AAD7RZ70_9TELE</name>